<feature type="region of interest" description="Disordered" evidence="1">
    <location>
        <begin position="1"/>
        <end position="38"/>
    </location>
</feature>
<feature type="transmembrane region" description="Helical" evidence="2">
    <location>
        <begin position="79"/>
        <end position="103"/>
    </location>
</feature>
<keyword evidence="2" id="KW-0472">Membrane</keyword>
<accession>A0A9X6RN80</accession>
<sequence>MTHPKKASDRRQRKKAHRSFQASLGYRESRPGSDSHKDYSDEQLQAVLRVKKCTTFYQVLFMEKNSFSELILKKQQRKLASAFSGLTLFLQLSPIFFLGLSLLSSLTYTEPVYNLQQSLKYPHQYLTRNSDVRFYLKDDI</sequence>
<gene>
    <name evidence="3" type="ORF">BV898_18541</name>
</gene>
<keyword evidence="2" id="KW-0812">Transmembrane</keyword>
<evidence type="ECO:0000313" key="3">
    <source>
        <dbReference type="EMBL" id="OWA54123.1"/>
    </source>
</evidence>
<keyword evidence="4" id="KW-1185">Reference proteome</keyword>
<dbReference type="OrthoDB" id="442087at2759"/>
<evidence type="ECO:0000256" key="2">
    <source>
        <dbReference type="SAM" id="Phobius"/>
    </source>
</evidence>
<keyword evidence="2" id="KW-1133">Transmembrane helix</keyword>
<comment type="caution">
    <text evidence="3">The sequence shown here is derived from an EMBL/GenBank/DDBJ whole genome shotgun (WGS) entry which is preliminary data.</text>
</comment>
<organism evidence="3 4">
    <name type="scientific">Hypsibius exemplaris</name>
    <name type="common">Freshwater tardigrade</name>
    <dbReference type="NCBI Taxonomy" id="2072580"/>
    <lineage>
        <taxon>Eukaryota</taxon>
        <taxon>Metazoa</taxon>
        <taxon>Ecdysozoa</taxon>
        <taxon>Tardigrada</taxon>
        <taxon>Eutardigrada</taxon>
        <taxon>Parachela</taxon>
        <taxon>Hypsibioidea</taxon>
        <taxon>Hypsibiidae</taxon>
        <taxon>Hypsibius</taxon>
    </lineage>
</organism>
<evidence type="ECO:0000256" key="1">
    <source>
        <dbReference type="SAM" id="MobiDB-lite"/>
    </source>
</evidence>
<dbReference type="AlphaFoldDB" id="A0A9X6RN80"/>
<evidence type="ECO:0000313" key="4">
    <source>
        <dbReference type="Proteomes" id="UP000192578"/>
    </source>
</evidence>
<proteinExistence type="predicted"/>
<protein>
    <recommendedName>
        <fullName evidence="5">Transmembrane protein</fullName>
    </recommendedName>
</protein>
<dbReference type="EMBL" id="MTYJ01000373">
    <property type="protein sequence ID" value="OWA54123.1"/>
    <property type="molecule type" value="Genomic_DNA"/>
</dbReference>
<dbReference type="InterPro" id="IPR051100">
    <property type="entry name" value="DnaJ_subfamily_B/C"/>
</dbReference>
<dbReference type="Proteomes" id="UP000192578">
    <property type="component" value="Unassembled WGS sequence"/>
</dbReference>
<feature type="compositionally biased region" description="Basic and acidic residues" evidence="1">
    <location>
        <begin position="27"/>
        <end position="38"/>
    </location>
</feature>
<reference evidence="4" key="1">
    <citation type="submission" date="2017-01" db="EMBL/GenBank/DDBJ databases">
        <title>Comparative genomics of anhydrobiosis in the tardigrade Hypsibius dujardini.</title>
        <authorList>
            <person name="Yoshida Y."/>
            <person name="Koutsovoulos G."/>
            <person name="Laetsch D."/>
            <person name="Stevens L."/>
            <person name="Kumar S."/>
            <person name="Horikawa D."/>
            <person name="Ishino K."/>
            <person name="Komine S."/>
            <person name="Tomita M."/>
            <person name="Blaxter M."/>
            <person name="Arakawa K."/>
        </authorList>
    </citation>
    <scope>NUCLEOTIDE SEQUENCE [LARGE SCALE GENOMIC DNA]</scope>
    <source>
        <strain evidence="4">Z151</strain>
    </source>
</reference>
<dbReference type="GO" id="GO:0071218">
    <property type="term" value="P:cellular response to misfolded protein"/>
    <property type="evidence" value="ECO:0007669"/>
    <property type="project" value="TreeGrafter"/>
</dbReference>
<dbReference type="PANTHER" id="PTHR43908:SF3">
    <property type="entry name" value="AT29763P-RELATED"/>
    <property type="match status" value="1"/>
</dbReference>
<name>A0A9X6RN80_HYPEX</name>
<feature type="compositionally biased region" description="Basic and acidic residues" evidence="1">
    <location>
        <begin position="1"/>
        <end position="10"/>
    </location>
</feature>
<dbReference type="PANTHER" id="PTHR43908">
    <property type="entry name" value="AT29763P-RELATED"/>
    <property type="match status" value="1"/>
</dbReference>
<dbReference type="GO" id="GO:0030544">
    <property type="term" value="F:Hsp70 protein binding"/>
    <property type="evidence" value="ECO:0007669"/>
    <property type="project" value="TreeGrafter"/>
</dbReference>
<dbReference type="GO" id="GO:0005789">
    <property type="term" value="C:endoplasmic reticulum membrane"/>
    <property type="evidence" value="ECO:0007669"/>
    <property type="project" value="TreeGrafter"/>
</dbReference>
<evidence type="ECO:0008006" key="5">
    <source>
        <dbReference type="Google" id="ProtNLM"/>
    </source>
</evidence>